<dbReference type="InterPro" id="IPR050248">
    <property type="entry name" value="Polysacc_deacetylase_ArnD"/>
</dbReference>
<dbReference type="STRING" id="29563.SAMN02983006_00277"/>
<dbReference type="InterPro" id="IPR002509">
    <property type="entry name" value="NODB_dom"/>
</dbReference>
<evidence type="ECO:0000256" key="1">
    <source>
        <dbReference type="SAM" id="Phobius"/>
    </source>
</evidence>
<dbReference type="AlphaFoldDB" id="A0A1I4FAT6"/>
<keyword evidence="4" id="KW-1185">Reference proteome</keyword>
<dbReference type="GO" id="GO:0016020">
    <property type="term" value="C:membrane"/>
    <property type="evidence" value="ECO:0007669"/>
    <property type="project" value="TreeGrafter"/>
</dbReference>
<sequence length="280" mass="32343">MLNKTINYQLQQSNIFVQSSLIMGFLLTMLTFNLFFCQAESAAAAVDSINFSNDYTGQRLVPIYKVERKDNKIALTIDGAWGSKHTEQLLELFKQQDIKVSFFFAGIWLEKNPVLLDKILKAGHAVYNHSYTHPHLNSLTAVEIKSELKKTEQILAEHVMREEKTMLFRPPYGEYNNLVIRIARQLGYQVVQWSLDSHDWMDPGPEYIIERVKNNITAGDIILFHNNAANVVEILNKLIPILKEKYQFVKIDQLIYKNNYRISSVTGLQYQLKEAKDLAN</sequence>
<evidence type="ECO:0000313" key="3">
    <source>
        <dbReference type="EMBL" id="SFL13977.1"/>
    </source>
</evidence>
<feature type="transmembrane region" description="Helical" evidence="1">
    <location>
        <begin position="15"/>
        <end position="36"/>
    </location>
</feature>
<dbReference type="PANTHER" id="PTHR10587:SF128">
    <property type="entry name" value="POLYSACCHARIDE DEACETYLASE PDAB-RELATED"/>
    <property type="match status" value="1"/>
</dbReference>
<organism evidence="3 4">
    <name type="scientific">Halanaerobium salsuginis</name>
    <dbReference type="NCBI Taxonomy" id="29563"/>
    <lineage>
        <taxon>Bacteria</taxon>
        <taxon>Bacillati</taxon>
        <taxon>Bacillota</taxon>
        <taxon>Clostridia</taxon>
        <taxon>Halanaerobiales</taxon>
        <taxon>Halanaerobiaceae</taxon>
        <taxon>Halanaerobium</taxon>
    </lineage>
</organism>
<dbReference type="RefSeq" id="WP_245750776.1">
    <property type="nucleotide sequence ID" value="NZ_FOTI01000002.1"/>
</dbReference>
<proteinExistence type="predicted"/>
<dbReference type="PANTHER" id="PTHR10587">
    <property type="entry name" value="GLYCOSYL TRANSFERASE-RELATED"/>
    <property type="match status" value="1"/>
</dbReference>
<reference evidence="3 4" key="1">
    <citation type="submission" date="2016-10" db="EMBL/GenBank/DDBJ databases">
        <authorList>
            <person name="de Groot N.N."/>
        </authorList>
    </citation>
    <scope>NUCLEOTIDE SEQUENCE [LARGE SCALE GENOMIC DNA]</scope>
    <source>
        <strain evidence="3 4">ATCC 51327</strain>
    </source>
</reference>
<keyword evidence="1" id="KW-0812">Transmembrane</keyword>
<dbReference type="Pfam" id="PF01522">
    <property type="entry name" value="Polysacc_deac_1"/>
    <property type="match status" value="1"/>
</dbReference>
<evidence type="ECO:0000259" key="2">
    <source>
        <dbReference type="PROSITE" id="PS51677"/>
    </source>
</evidence>
<dbReference type="Proteomes" id="UP000199006">
    <property type="component" value="Unassembled WGS sequence"/>
</dbReference>
<dbReference type="SUPFAM" id="SSF88713">
    <property type="entry name" value="Glycoside hydrolase/deacetylase"/>
    <property type="match status" value="1"/>
</dbReference>
<dbReference type="EMBL" id="FOTI01000002">
    <property type="protein sequence ID" value="SFL13977.1"/>
    <property type="molecule type" value="Genomic_DNA"/>
</dbReference>
<protein>
    <submittedName>
        <fullName evidence="3">Peptidoglycan/xylan/chitin deacetylase, PgdA/CDA1 family</fullName>
    </submittedName>
</protein>
<feature type="domain" description="NodB homology" evidence="2">
    <location>
        <begin position="71"/>
        <end position="252"/>
    </location>
</feature>
<dbReference type="Gene3D" id="3.20.20.370">
    <property type="entry name" value="Glycoside hydrolase/deacetylase"/>
    <property type="match status" value="1"/>
</dbReference>
<gene>
    <name evidence="3" type="ORF">SAMN02983006_00277</name>
</gene>
<keyword evidence="1" id="KW-1133">Transmembrane helix</keyword>
<dbReference type="CDD" id="cd10917">
    <property type="entry name" value="CE4_NodB_like_6s_7s"/>
    <property type="match status" value="1"/>
</dbReference>
<name>A0A1I4FAT6_9FIRM</name>
<dbReference type="PROSITE" id="PS51677">
    <property type="entry name" value="NODB"/>
    <property type="match status" value="1"/>
</dbReference>
<evidence type="ECO:0000313" key="4">
    <source>
        <dbReference type="Proteomes" id="UP000199006"/>
    </source>
</evidence>
<dbReference type="GO" id="GO:0016810">
    <property type="term" value="F:hydrolase activity, acting on carbon-nitrogen (but not peptide) bonds"/>
    <property type="evidence" value="ECO:0007669"/>
    <property type="project" value="InterPro"/>
</dbReference>
<accession>A0A1I4FAT6</accession>
<dbReference type="InterPro" id="IPR011330">
    <property type="entry name" value="Glyco_hydro/deAcase_b/a-brl"/>
</dbReference>
<keyword evidence="1" id="KW-0472">Membrane</keyword>
<dbReference type="GO" id="GO:0005975">
    <property type="term" value="P:carbohydrate metabolic process"/>
    <property type="evidence" value="ECO:0007669"/>
    <property type="project" value="InterPro"/>
</dbReference>